<reference evidence="2 3" key="1">
    <citation type="submission" date="2014-11" db="EMBL/GenBank/DDBJ databases">
        <authorList>
            <person name="Zhu J."/>
            <person name="Qi W."/>
            <person name="Song R."/>
        </authorList>
    </citation>
    <scope>NUCLEOTIDE SEQUENCE [LARGE SCALE GENOMIC DNA]</scope>
</reference>
<sequence length="735" mass="78933">MSAPVDAPPPPSRPPDAWRESEEALLLAALWTARVLDGGKLYDAIESLCPHYRISKADLFSRLESILAGKVALRTSRPLELNDDDRQLVLRECHRRNPSVRIISLDRLSMDNLPPKRKKRKRKDHDHQHQQQQQQPPSEMHGGDNEAADELAGGALPNAPLAAGGQPSEGPVGTKKGGREGEGGAEGVRESGCIGEGPVAVISVDGRKEEPQEDTGEVGGDEPMPDKAASAGGNDPSPSVVRNVSTSEGLPPAGHTADALLADNKATEPKPKQKAVKRRAAVKQGVRSARKKATTSDSPLPLPRTRSPSRKAKPARRALVCDDQPTPTKRRQSKDERPHPQPPPAAPCTAPRRSVRQAARSYRKRRVEADSEPQSGGKGGDESVDELMGQGFSAFFLPPPLDGGLGFIDEAPPHMHTHTHMVDDAEDDTIPPFVVRDARTGRMYVSRFHNLIADSSSSRSPYVGRPFPPVPPRNRAIALQALREASMARLRDRLIREKQRAQRGGRRATRERGRDRVAGRHTHHEADVPDAAAVFEADHFVGRLPANFEEIKRQRQGGPEAAAAAGGGSASTGYVAMPDVSFPPSLHPLPAAGGSSMSVLDAMADLRGGLPGQGVRASEVFEQVINSSSADSSSSSSSDSSSGEGSGEESDDDLTQKELSCPYRHSRGPPHTKHRPPMPFRGHGGGHANMAPRVPPMATIDGRVLIRNVTATDRLTSVTTDDTSVVRCAEHNTYG</sequence>
<protein>
    <submittedName>
        <fullName evidence="2">Uncharacterized protein</fullName>
    </submittedName>
</protein>
<gene>
    <name evidence="2" type="ORF">Vbra_7657</name>
</gene>
<accession>A0A0G4EJJ8</accession>
<organism evidence="2 3">
    <name type="scientific">Vitrella brassicaformis (strain CCMP3155)</name>
    <dbReference type="NCBI Taxonomy" id="1169540"/>
    <lineage>
        <taxon>Eukaryota</taxon>
        <taxon>Sar</taxon>
        <taxon>Alveolata</taxon>
        <taxon>Colpodellida</taxon>
        <taxon>Vitrellaceae</taxon>
        <taxon>Vitrella</taxon>
    </lineage>
</organism>
<feature type="compositionally biased region" description="Basic residues" evidence="1">
    <location>
        <begin position="664"/>
        <end position="676"/>
    </location>
</feature>
<feature type="compositionally biased region" description="Basic and acidic residues" evidence="1">
    <location>
        <begin position="508"/>
        <end position="518"/>
    </location>
</feature>
<evidence type="ECO:0000256" key="1">
    <source>
        <dbReference type="SAM" id="MobiDB-lite"/>
    </source>
</evidence>
<feature type="compositionally biased region" description="Low complexity" evidence="1">
    <location>
        <begin position="151"/>
        <end position="166"/>
    </location>
</feature>
<name>A0A0G4EJJ8_VITBC</name>
<feature type="compositionally biased region" description="Basic residues" evidence="1">
    <location>
        <begin position="307"/>
        <end position="316"/>
    </location>
</feature>
<proteinExistence type="predicted"/>
<dbReference type="Proteomes" id="UP000041254">
    <property type="component" value="Unassembled WGS sequence"/>
</dbReference>
<feature type="region of interest" description="Disordered" evidence="1">
    <location>
        <begin position="626"/>
        <end position="695"/>
    </location>
</feature>
<feature type="region of interest" description="Disordered" evidence="1">
    <location>
        <begin position="106"/>
        <end position="386"/>
    </location>
</feature>
<dbReference type="EMBL" id="CDMY01000243">
    <property type="protein sequence ID" value="CEL96677.1"/>
    <property type="molecule type" value="Genomic_DNA"/>
</dbReference>
<feature type="compositionally biased region" description="Low complexity" evidence="1">
    <location>
        <begin position="627"/>
        <end position="643"/>
    </location>
</feature>
<feature type="compositionally biased region" description="Polar residues" evidence="1">
    <location>
        <begin position="236"/>
        <end position="248"/>
    </location>
</feature>
<feature type="region of interest" description="Disordered" evidence="1">
    <location>
        <begin position="496"/>
        <end position="524"/>
    </location>
</feature>
<dbReference type="AlphaFoldDB" id="A0A0G4EJJ8"/>
<evidence type="ECO:0000313" key="3">
    <source>
        <dbReference type="Proteomes" id="UP000041254"/>
    </source>
</evidence>
<dbReference type="OMA" id="GHANMAP"/>
<evidence type="ECO:0000313" key="2">
    <source>
        <dbReference type="EMBL" id="CEL96677.1"/>
    </source>
</evidence>
<feature type="compositionally biased region" description="Acidic residues" evidence="1">
    <location>
        <begin position="211"/>
        <end position="220"/>
    </location>
</feature>
<feature type="compositionally biased region" description="Basic residues" evidence="1">
    <location>
        <begin position="115"/>
        <end position="124"/>
    </location>
</feature>
<feature type="compositionally biased region" description="Low complexity" evidence="1">
    <location>
        <begin position="296"/>
        <end position="306"/>
    </location>
</feature>
<dbReference type="VEuPathDB" id="CryptoDB:Vbra_7657"/>
<keyword evidence="3" id="KW-1185">Reference proteome</keyword>
<feature type="compositionally biased region" description="Basic residues" evidence="1">
    <location>
        <begin position="272"/>
        <end position="281"/>
    </location>
</feature>
<dbReference type="InParanoid" id="A0A0G4EJJ8"/>